<dbReference type="GO" id="GO:0005615">
    <property type="term" value="C:extracellular space"/>
    <property type="evidence" value="ECO:0007669"/>
    <property type="project" value="TreeGrafter"/>
</dbReference>
<dbReference type="CDD" id="cd16021">
    <property type="entry name" value="ALP_like"/>
    <property type="match status" value="1"/>
</dbReference>
<dbReference type="Pfam" id="PF02995">
    <property type="entry name" value="DUF229"/>
    <property type="match status" value="1"/>
</dbReference>
<evidence type="ECO:0008006" key="3">
    <source>
        <dbReference type="Google" id="ProtNLM"/>
    </source>
</evidence>
<dbReference type="Gene3D" id="3.40.720.10">
    <property type="entry name" value="Alkaline Phosphatase, subunit A"/>
    <property type="match status" value="1"/>
</dbReference>
<dbReference type="VEuPathDB" id="VectorBase:LDEU012602"/>
<accession>A0A443RWA8</accession>
<evidence type="ECO:0000313" key="2">
    <source>
        <dbReference type="Proteomes" id="UP000288716"/>
    </source>
</evidence>
<keyword evidence="2" id="KW-1185">Reference proteome</keyword>
<dbReference type="Proteomes" id="UP000288716">
    <property type="component" value="Unassembled WGS sequence"/>
</dbReference>
<dbReference type="InterPro" id="IPR004245">
    <property type="entry name" value="DUF229"/>
</dbReference>
<dbReference type="SUPFAM" id="SSF53649">
    <property type="entry name" value="Alkaline phosphatase-like"/>
    <property type="match status" value="1"/>
</dbReference>
<dbReference type="OrthoDB" id="6412187at2759"/>
<organism evidence="1 2">
    <name type="scientific">Leptotrombidium deliense</name>
    <dbReference type="NCBI Taxonomy" id="299467"/>
    <lineage>
        <taxon>Eukaryota</taxon>
        <taxon>Metazoa</taxon>
        <taxon>Ecdysozoa</taxon>
        <taxon>Arthropoda</taxon>
        <taxon>Chelicerata</taxon>
        <taxon>Arachnida</taxon>
        <taxon>Acari</taxon>
        <taxon>Acariformes</taxon>
        <taxon>Trombidiformes</taxon>
        <taxon>Prostigmata</taxon>
        <taxon>Anystina</taxon>
        <taxon>Parasitengona</taxon>
        <taxon>Trombiculoidea</taxon>
        <taxon>Trombiculidae</taxon>
        <taxon>Leptotrombidium</taxon>
    </lineage>
</organism>
<feature type="non-terminal residue" evidence="1">
    <location>
        <position position="1"/>
    </location>
</feature>
<comment type="caution">
    <text evidence="1">The sequence shown here is derived from an EMBL/GenBank/DDBJ whole genome shotgun (WGS) entry which is preliminary data.</text>
</comment>
<dbReference type="STRING" id="299467.A0A443RWA8"/>
<dbReference type="PANTHER" id="PTHR10974:SF48">
    <property type="entry name" value="SULFATASE DOMAIN-CONTAINING PROTEIN"/>
    <property type="match status" value="1"/>
</dbReference>
<dbReference type="FunFam" id="3.40.720.10:FF:000017">
    <property type="entry name" value="Predicted protein"/>
    <property type="match status" value="1"/>
</dbReference>
<dbReference type="AlphaFoldDB" id="A0A443RWA8"/>
<dbReference type="InterPro" id="IPR017850">
    <property type="entry name" value="Alkaline_phosphatase_core_sf"/>
</dbReference>
<proteinExistence type="predicted"/>
<sequence length="300" mass="35717">SEVNDKPSVIILVIESLSRLNYLRFLKQTRSEFESLDNFFYLKGLTKYADNSFPNMAAMLTGLRPYYNEFPKNVDASNGPYDDLPLIWKRFDKLNYVTAFIEDYPEYTLFNYLGKGFVKKKPTDWYPRPFWLHIYGERYSKIPNYCYNSEPKIELFFKQINQIMETTKKNPLFLYSFFIEVTHQDFNKAQLVDYHVAKFIKEKRNQLKDSIFILMGDHGNRYGSFLETPIGRIEERMPLFAMHLPDSFLVDKPHFRKYFDINSNRLTTWLDVHQVLLDISNCKLDICVYLSKLCFISSKL</sequence>
<dbReference type="PANTHER" id="PTHR10974">
    <property type="entry name" value="FI08016P-RELATED"/>
    <property type="match status" value="1"/>
</dbReference>
<dbReference type="EMBL" id="NCKV01026087">
    <property type="protein sequence ID" value="RWS19438.1"/>
    <property type="molecule type" value="Genomic_DNA"/>
</dbReference>
<evidence type="ECO:0000313" key="1">
    <source>
        <dbReference type="EMBL" id="RWS19438.1"/>
    </source>
</evidence>
<gene>
    <name evidence="1" type="ORF">B4U80_08316</name>
</gene>
<protein>
    <recommendedName>
        <fullName evidence="3">Sulfatase N-terminal domain-containing protein</fullName>
    </recommendedName>
</protein>
<name>A0A443RWA8_9ACAR</name>
<reference evidence="1 2" key="1">
    <citation type="journal article" date="2018" name="Gigascience">
        <title>Genomes of trombidid mites reveal novel predicted allergens and laterally-transferred genes associated with secondary metabolism.</title>
        <authorList>
            <person name="Dong X."/>
            <person name="Chaisiri K."/>
            <person name="Xia D."/>
            <person name="Armstrong S.D."/>
            <person name="Fang Y."/>
            <person name="Donnelly M.J."/>
            <person name="Kadowaki T."/>
            <person name="McGarry J.W."/>
            <person name="Darby A.C."/>
            <person name="Makepeace B.L."/>
        </authorList>
    </citation>
    <scope>NUCLEOTIDE SEQUENCE [LARGE SCALE GENOMIC DNA]</scope>
    <source>
        <strain evidence="1">UoL-UT</strain>
    </source>
</reference>
<feature type="non-terminal residue" evidence="1">
    <location>
        <position position="300"/>
    </location>
</feature>